<feature type="compositionally biased region" description="Low complexity" evidence="1">
    <location>
        <begin position="540"/>
        <end position="553"/>
    </location>
</feature>
<evidence type="ECO:0000256" key="2">
    <source>
        <dbReference type="SAM" id="SignalP"/>
    </source>
</evidence>
<dbReference type="EMBL" id="CAUYUJ010012558">
    <property type="protein sequence ID" value="CAK0834188.1"/>
    <property type="molecule type" value="Genomic_DNA"/>
</dbReference>
<proteinExistence type="predicted"/>
<comment type="caution">
    <text evidence="3">The sequence shown here is derived from an EMBL/GenBank/DDBJ whole genome shotgun (WGS) entry which is preliminary data.</text>
</comment>
<organism evidence="3 4">
    <name type="scientific">Prorocentrum cordatum</name>
    <dbReference type="NCBI Taxonomy" id="2364126"/>
    <lineage>
        <taxon>Eukaryota</taxon>
        <taxon>Sar</taxon>
        <taxon>Alveolata</taxon>
        <taxon>Dinophyceae</taxon>
        <taxon>Prorocentrales</taxon>
        <taxon>Prorocentraceae</taxon>
        <taxon>Prorocentrum</taxon>
    </lineage>
</organism>
<accession>A0ABN9SQL3</accession>
<reference evidence="3" key="1">
    <citation type="submission" date="2023-10" db="EMBL/GenBank/DDBJ databases">
        <authorList>
            <person name="Chen Y."/>
            <person name="Shah S."/>
            <person name="Dougan E. K."/>
            <person name="Thang M."/>
            <person name="Chan C."/>
        </authorList>
    </citation>
    <scope>NUCLEOTIDE SEQUENCE [LARGE SCALE GENOMIC DNA]</scope>
</reference>
<dbReference type="Proteomes" id="UP001189429">
    <property type="component" value="Unassembled WGS sequence"/>
</dbReference>
<gene>
    <name evidence="3" type="ORF">PCOR1329_LOCUS31667</name>
</gene>
<feature type="region of interest" description="Disordered" evidence="1">
    <location>
        <begin position="515"/>
        <end position="650"/>
    </location>
</feature>
<protein>
    <submittedName>
        <fullName evidence="3">Uncharacterized protein</fullName>
    </submittedName>
</protein>
<keyword evidence="2" id="KW-0732">Signal</keyword>
<keyword evidence="4" id="KW-1185">Reference proteome</keyword>
<feature type="chain" id="PRO_5046295180" evidence="2">
    <location>
        <begin position="25"/>
        <end position="811"/>
    </location>
</feature>
<name>A0ABN9SQL3_9DINO</name>
<feature type="compositionally biased region" description="Basic and acidic residues" evidence="1">
    <location>
        <begin position="571"/>
        <end position="642"/>
    </location>
</feature>
<sequence length="811" mass="89298">MEAKAMAAAERCQLLVALAPLVRAAAAGTAEGGGGRQHLAAAVAATAPHSEKLDGEEQVGLAARLLAGKTVPGSVRFERNFAAHVGIGEGADVLILETEEKKKKKKKKQRGQRRGRPRAGQVAMASVEPSESDSSVKERECKQKERETNAREDDGNVKIGIDKAAQQAAAEQVSPCSDLFAPSEEGKQTELDGIVDPITTNEDGGLEKSERIGPECPLQKRRPGICRGASREADGDFHGGDAQARGAGDGVQEKIEKVVQHTLGHPVCPAGDEYAGKQKELESIATPGTMKMFGDVANVKIAKAVQQPAVEQVPHSSDLFAPHGEGKQTELEGIVNPTTMKEYASESDTDDVPPWERDDPDDVEFDRARNRAFREKLGHILSFEVCELIYEDHRHSYASYEGHQLRYEGHKQNYESLPQSYQGKLAARIVPVEVFGHFGRAAPPRESCRWGDPRTYQNESLESYRLGHVPLTRHTGHTRQFTILSLSACSSCIFQDQTSGWSSPEVRRNPAYKLKQQEARRLAMQPQAAPRPQWEEQAQRRVAAQQQQQQQPDRGQRRKSHSPSPPRRGAAAREEAAAAAAEEQRARELKEEEDRKQRDRQDEDKRRRKAQEEEIQKQRMADMEKAWAEDRAERKAREDSQRVARPATSDLRLQSQLHLLRGASPKVSGTGVQGPLLELPRPRPTGIQDVGDTASHGHDYVAEDAQLLLGCYRRVLPRLGSRDCIRELWSTGLHGQQPVATMEMRISARGDQFALLSLHIAHNIGHCLAACCAELDEAVGGVAAVAGRLQQGGVRLCELAAGDFFKNLQGH</sequence>
<evidence type="ECO:0000313" key="4">
    <source>
        <dbReference type="Proteomes" id="UP001189429"/>
    </source>
</evidence>
<feature type="compositionally biased region" description="Basic residues" evidence="1">
    <location>
        <begin position="102"/>
        <end position="117"/>
    </location>
</feature>
<feature type="signal peptide" evidence="2">
    <location>
        <begin position="1"/>
        <end position="24"/>
    </location>
</feature>
<feature type="region of interest" description="Disordered" evidence="1">
    <location>
        <begin position="100"/>
        <end position="156"/>
    </location>
</feature>
<evidence type="ECO:0000313" key="3">
    <source>
        <dbReference type="EMBL" id="CAK0834188.1"/>
    </source>
</evidence>
<evidence type="ECO:0000256" key="1">
    <source>
        <dbReference type="SAM" id="MobiDB-lite"/>
    </source>
</evidence>
<feature type="region of interest" description="Disordered" evidence="1">
    <location>
        <begin position="662"/>
        <end position="683"/>
    </location>
</feature>
<feature type="compositionally biased region" description="Basic and acidic residues" evidence="1">
    <location>
        <begin position="134"/>
        <end position="156"/>
    </location>
</feature>
<feature type="region of interest" description="Disordered" evidence="1">
    <location>
        <begin position="195"/>
        <end position="222"/>
    </location>
</feature>